<sequence length="139" mass="15099">MSAAAELPTQAQRQKALYDMVYVERLPEEQQMTSGLFLPAKANPRMHVCKVVSIGNGREGESGNVTPNDAVKQGDLVFVKDPYGIGPRDDEFAGKKFSFVRYTSICAVIPNSEDFENAAREAGKLQAEIDKAAGSGLVF</sequence>
<evidence type="ECO:0000256" key="2">
    <source>
        <dbReference type="RuleBase" id="RU003479"/>
    </source>
</evidence>
<keyword evidence="4" id="KW-1185">Reference proteome</keyword>
<dbReference type="InParanoid" id="D7FXF3"/>
<dbReference type="Gene3D" id="2.30.33.40">
    <property type="entry name" value="GroES chaperonin"/>
    <property type="match status" value="1"/>
</dbReference>
<dbReference type="GO" id="GO:0005524">
    <property type="term" value="F:ATP binding"/>
    <property type="evidence" value="ECO:0007669"/>
    <property type="project" value="InterPro"/>
</dbReference>
<dbReference type="InterPro" id="IPR011032">
    <property type="entry name" value="GroES-like_sf"/>
</dbReference>
<dbReference type="EMBL" id="FN649743">
    <property type="protein sequence ID" value="CBJ32290.1"/>
    <property type="molecule type" value="Genomic_DNA"/>
</dbReference>
<dbReference type="Pfam" id="PF00166">
    <property type="entry name" value="Cpn10"/>
    <property type="match status" value="1"/>
</dbReference>
<name>D7FXF3_ECTSI</name>
<accession>D7FXF3</accession>
<comment type="similarity">
    <text evidence="2">Belongs to the GroES chaperonin family.</text>
</comment>
<dbReference type="OrthoDB" id="184876at2759"/>
<dbReference type="GO" id="GO:0044183">
    <property type="term" value="F:protein folding chaperone"/>
    <property type="evidence" value="ECO:0007669"/>
    <property type="project" value="InterPro"/>
</dbReference>
<dbReference type="Proteomes" id="UP000002630">
    <property type="component" value="Linkage Group LG18"/>
</dbReference>
<dbReference type="InterPro" id="IPR020818">
    <property type="entry name" value="Chaperonin_GroES"/>
</dbReference>
<keyword evidence="1 2" id="KW-0143">Chaperone</keyword>
<dbReference type="SUPFAM" id="SSF50129">
    <property type="entry name" value="GroES-like"/>
    <property type="match status" value="1"/>
</dbReference>
<gene>
    <name evidence="3" type="ORF">Esi_0327_0010</name>
</gene>
<dbReference type="CDD" id="cd00320">
    <property type="entry name" value="cpn10"/>
    <property type="match status" value="1"/>
</dbReference>
<dbReference type="AlphaFoldDB" id="D7FXF3"/>
<dbReference type="EMBL" id="FN648517">
    <property type="protein sequence ID" value="CBJ32290.1"/>
    <property type="molecule type" value="Genomic_DNA"/>
</dbReference>
<evidence type="ECO:0000256" key="1">
    <source>
        <dbReference type="ARBA" id="ARBA00023186"/>
    </source>
</evidence>
<organism evidence="3 4">
    <name type="scientific">Ectocarpus siliculosus</name>
    <name type="common">Brown alga</name>
    <name type="synonym">Conferva siliculosa</name>
    <dbReference type="NCBI Taxonomy" id="2880"/>
    <lineage>
        <taxon>Eukaryota</taxon>
        <taxon>Sar</taxon>
        <taxon>Stramenopiles</taxon>
        <taxon>Ochrophyta</taxon>
        <taxon>PX clade</taxon>
        <taxon>Phaeophyceae</taxon>
        <taxon>Ectocarpales</taxon>
        <taxon>Ectocarpaceae</taxon>
        <taxon>Ectocarpus</taxon>
    </lineage>
</organism>
<dbReference type="InterPro" id="IPR037124">
    <property type="entry name" value="Chaperonin_GroES_sf"/>
</dbReference>
<proteinExistence type="inferred from homology"/>
<reference evidence="3 4" key="1">
    <citation type="journal article" date="2010" name="Nature">
        <title>The Ectocarpus genome and the independent evolution of multicellularity in brown algae.</title>
        <authorList>
            <person name="Cock J.M."/>
            <person name="Sterck L."/>
            <person name="Rouze P."/>
            <person name="Scornet D."/>
            <person name="Allen A.E."/>
            <person name="Amoutzias G."/>
            <person name="Anthouard V."/>
            <person name="Artiguenave F."/>
            <person name="Aury J.M."/>
            <person name="Badger J.H."/>
            <person name="Beszteri B."/>
            <person name="Billiau K."/>
            <person name="Bonnet E."/>
            <person name="Bothwell J.H."/>
            <person name="Bowler C."/>
            <person name="Boyen C."/>
            <person name="Brownlee C."/>
            <person name="Carrano C.J."/>
            <person name="Charrier B."/>
            <person name="Cho G.Y."/>
            <person name="Coelho S.M."/>
            <person name="Collen J."/>
            <person name="Corre E."/>
            <person name="Da Silva C."/>
            <person name="Delage L."/>
            <person name="Delaroque N."/>
            <person name="Dittami S.M."/>
            <person name="Doulbeau S."/>
            <person name="Elias M."/>
            <person name="Farnham G."/>
            <person name="Gachon C.M."/>
            <person name="Gschloessl B."/>
            <person name="Heesch S."/>
            <person name="Jabbari K."/>
            <person name="Jubin C."/>
            <person name="Kawai H."/>
            <person name="Kimura K."/>
            <person name="Kloareg B."/>
            <person name="Kupper F.C."/>
            <person name="Lang D."/>
            <person name="Le Bail A."/>
            <person name="Leblanc C."/>
            <person name="Lerouge P."/>
            <person name="Lohr M."/>
            <person name="Lopez P.J."/>
            <person name="Martens C."/>
            <person name="Maumus F."/>
            <person name="Michel G."/>
            <person name="Miranda-Saavedra D."/>
            <person name="Morales J."/>
            <person name="Moreau H."/>
            <person name="Motomura T."/>
            <person name="Nagasato C."/>
            <person name="Napoli C.A."/>
            <person name="Nelson D.R."/>
            <person name="Nyvall-Collen P."/>
            <person name="Peters A.F."/>
            <person name="Pommier C."/>
            <person name="Potin P."/>
            <person name="Poulain J."/>
            <person name="Quesneville H."/>
            <person name="Read B."/>
            <person name="Rensing S.A."/>
            <person name="Ritter A."/>
            <person name="Rousvoal S."/>
            <person name="Samanta M."/>
            <person name="Samson G."/>
            <person name="Schroeder D.C."/>
            <person name="Segurens B."/>
            <person name="Strittmatter M."/>
            <person name="Tonon T."/>
            <person name="Tregear J.W."/>
            <person name="Valentin K."/>
            <person name="von Dassow P."/>
            <person name="Yamagishi T."/>
            <person name="Van de Peer Y."/>
            <person name="Wincker P."/>
        </authorList>
    </citation>
    <scope>NUCLEOTIDE SEQUENCE [LARGE SCALE GENOMIC DNA]</scope>
    <source>
        <strain evidence="4">Ec32 / CCAP1310/4</strain>
    </source>
</reference>
<dbReference type="PRINTS" id="PR00297">
    <property type="entry name" value="CHAPERONIN10"/>
</dbReference>
<dbReference type="eggNOG" id="ENOG502SB1V">
    <property type="taxonomic scope" value="Eukaryota"/>
</dbReference>
<evidence type="ECO:0000313" key="3">
    <source>
        <dbReference type="EMBL" id="CBJ32290.1"/>
    </source>
</evidence>
<dbReference type="SMART" id="SM00883">
    <property type="entry name" value="Cpn10"/>
    <property type="match status" value="1"/>
</dbReference>
<evidence type="ECO:0000313" key="4">
    <source>
        <dbReference type="Proteomes" id="UP000002630"/>
    </source>
</evidence>
<protein>
    <submittedName>
        <fullName evidence="3">Uncharacterized protein</fullName>
    </submittedName>
</protein>